<proteinExistence type="inferred from homology"/>
<evidence type="ECO:0000313" key="3">
    <source>
        <dbReference type="Proteomes" id="UP001164439"/>
    </source>
</evidence>
<dbReference type="SUPFAM" id="SSF53271">
    <property type="entry name" value="PRTase-like"/>
    <property type="match status" value="1"/>
</dbReference>
<dbReference type="RefSeq" id="WP_269659763.1">
    <property type="nucleotide sequence ID" value="NZ_CP114413.1"/>
</dbReference>
<dbReference type="PANTHER" id="PTHR47505:SF1">
    <property type="entry name" value="DNA UTILIZATION PROTEIN YHGH"/>
    <property type="match status" value="1"/>
</dbReference>
<dbReference type="CDD" id="cd06223">
    <property type="entry name" value="PRTases_typeI"/>
    <property type="match status" value="1"/>
</dbReference>
<dbReference type="Gene3D" id="3.40.50.2020">
    <property type="match status" value="1"/>
</dbReference>
<evidence type="ECO:0000256" key="1">
    <source>
        <dbReference type="ARBA" id="ARBA00008007"/>
    </source>
</evidence>
<reference evidence="2" key="1">
    <citation type="submission" date="2022-12" db="EMBL/GenBank/DDBJ databases">
        <authorList>
            <person name="Ruckert C."/>
            <person name="Busche T."/>
            <person name="Kalinowski J."/>
            <person name="Wittmann C."/>
        </authorList>
    </citation>
    <scope>NUCLEOTIDE SEQUENCE</scope>
    <source>
        <strain evidence="2">DSM 40467</strain>
    </source>
</reference>
<gene>
    <name evidence="2" type="ORF">STRCI_003358</name>
</gene>
<dbReference type="Proteomes" id="UP001164439">
    <property type="component" value="Chromosome"/>
</dbReference>
<dbReference type="PANTHER" id="PTHR47505">
    <property type="entry name" value="DNA UTILIZATION PROTEIN YHGH"/>
    <property type="match status" value="1"/>
</dbReference>
<evidence type="ECO:0000313" key="2">
    <source>
        <dbReference type="EMBL" id="WAZ22135.1"/>
    </source>
</evidence>
<protein>
    <submittedName>
        <fullName evidence="2">ComF family protein</fullName>
    </submittedName>
</protein>
<sequence length="307" mass="31263">MRGWWRDLTDLVLPAECGGCGQPRTVLCPQCRTALSGVAPCRVRPDPEPPGLPVVHAAARYADEVRAVLLAHKERGALALAAPLGVALAGAVREGLRAEHGPRGGAVLLVPVPSARGAVRARGHDPARRIALAAAAELRRAGTPARVLAVLRQRRAVADQSGLNSRQRLDNLAGALEVAPGGGRLLGGGPGGGSVVLVDDLMTTGASLAEAARAVREGAAGGAGGDGRERTGRTVRLIGGDAGVTAVCTAVGREDRQHRGERSAEVKAEAVVRRHGVPGMARGIPAGDGLCAAVVAASPDAFEINRN</sequence>
<dbReference type="InterPro" id="IPR000836">
    <property type="entry name" value="PRTase_dom"/>
</dbReference>
<organism evidence="2 3">
    <name type="scientific">Streptomyces cinnabarinus</name>
    <dbReference type="NCBI Taxonomy" id="67287"/>
    <lineage>
        <taxon>Bacteria</taxon>
        <taxon>Bacillati</taxon>
        <taxon>Actinomycetota</taxon>
        <taxon>Actinomycetes</taxon>
        <taxon>Kitasatosporales</taxon>
        <taxon>Streptomycetaceae</taxon>
        <taxon>Streptomyces</taxon>
    </lineage>
</organism>
<accession>A0ABY7KEN4</accession>
<keyword evidence="3" id="KW-1185">Reference proteome</keyword>
<dbReference type="InterPro" id="IPR051910">
    <property type="entry name" value="ComF/GntX_DNA_util-trans"/>
</dbReference>
<dbReference type="InterPro" id="IPR029057">
    <property type="entry name" value="PRTase-like"/>
</dbReference>
<dbReference type="EMBL" id="CP114413">
    <property type="protein sequence ID" value="WAZ22135.1"/>
    <property type="molecule type" value="Genomic_DNA"/>
</dbReference>
<comment type="similarity">
    <text evidence="1">Belongs to the ComF/GntX family.</text>
</comment>
<name>A0ABY7KEN4_9ACTN</name>